<evidence type="ECO:0000313" key="11">
    <source>
        <dbReference type="Proteomes" id="UP000245865"/>
    </source>
</evidence>
<accession>A0A316J8S1</accession>
<organism evidence="10 11">
    <name type="scientific">Falsochrobactrum shanghaiense</name>
    <dbReference type="NCBI Taxonomy" id="2201899"/>
    <lineage>
        <taxon>Bacteria</taxon>
        <taxon>Pseudomonadati</taxon>
        <taxon>Pseudomonadota</taxon>
        <taxon>Alphaproteobacteria</taxon>
        <taxon>Hyphomicrobiales</taxon>
        <taxon>Brucellaceae</taxon>
        <taxon>Falsochrobactrum</taxon>
    </lineage>
</organism>
<dbReference type="InterPro" id="IPR058625">
    <property type="entry name" value="MdtA-like_BSH"/>
</dbReference>
<gene>
    <name evidence="10" type="ORF">DKP76_04380</name>
</gene>
<keyword evidence="4" id="KW-0175">Coiled coil</keyword>
<evidence type="ECO:0000256" key="3">
    <source>
        <dbReference type="ARBA" id="ARBA00022764"/>
    </source>
</evidence>
<dbReference type="FunFam" id="2.40.420.20:FF:000001">
    <property type="entry name" value="Efflux RND transporter periplasmic adaptor subunit"/>
    <property type="match status" value="1"/>
</dbReference>
<feature type="domain" description="Multidrug resistance protein MdtA-like beta-barrel" evidence="8">
    <location>
        <begin position="203"/>
        <end position="286"/>
    </location>
</feature>
<dbReference type="Pfam" id="PF25967">
    <property type="entry name" value="RND-MFP_C"/>
    <property type="match status" value="1"/>
</dbReference>
<dbReference type="InterPro" id="IPR006143">
    <property type="entry name" value="RND_pump_MFP"/>
</dbReference>
<dbReference type="GO" id="GO:0042597">
    <property type="term" value="C:periplasmic space"/>
    <property type="evidence" value="ECO:0007669"/>
    <property type="project" value="UniProtKB-SubCell"/>
</dbReference>
<dbReference type="EMBL" id="QGDB01000002">
    <property type="protein sequence ID" value="PWL18347.1"/>
    <property type="molecule type" value="Genomic_DNA"/>
</dbReference>
<comment type="caution">
    <text evidence="10">The sequence shown here is derived from an EMBL/GenBank/DDBJ whole genome shotgun (WGS) entry which is preliminary data.</text>
</comment>
<keyword evidence="6" id="KW-0732">Signal</keyword>
<evidence type="ECO:0000259" key="7">
    <source>
        <dbReference type="Pfam" id="PF25917"/>
    </source>
</evidence>
<feature type="chain" id="PRO_5016458508" evidence="6">
    <location>
        <begin position="26"/>
        <end position="377"/>
    </location>
</feature>
<reference evidence="10 11" key="1">
    <citation type="submission" date="2018-05" db="EMBL/GenBank/DDBJ databases">
        <title>Comparative genomic sequence analysis between strain HN4 and CCM 8460T (Falsochrobactrum ovis) will provide more evidence to prove that HN4 is a new species of Falsochrobactrum.</title>
        <authorList>
            <person name="Lyu W."/>
            <person name="Sun L."/>
            <person name="Yao L."/>
        </authorList>
    </citation>
    <scope>NUCLEOTIDE SEQUENCE [LARGE SCALE GENOMIC DNA]</scope>
    <source>
        <strain evidence="10 11">HN4</strain>
    </source>
</reference>
<dbReference type="SUPFAM" id="SSF111369">
    <property type="entry name" value="HlyD-like secretion proteins"/>
    <property type="match status" value="1"/>
</dbReference>
<dbReference type="RefSeq" id="WP_109705248.1">
    <property type="nucleotide sequence ID" value="NZ_QGDB01000002.1"/>
</dbReference>
<feature type="region of interest" description="Disordered" evidence="5">
    <location>
        <begin position="353"/>
        <end position="377"/>
    </location>
</feature>
<keyword evidence="3" id="KW-0574">Periplasm</keyword>
<dbReference type="Gene3D" id="1.10.287.470">
    <property type="entry name" value="Helix hairpin bin"/>
    <property type="match status" value="1"/>
</dbReference>
<sequence>MANHPKNFAATIALLIGLVPVGALAQQPVPTVTVMTAEPVDFTATVRLPGRIKASTVAEVRPQVSGILQTRLFEEGVSVDVGEALYQIEDVTYRAAVAAAKAAVSQAQANYDLAVLEAERAEKLLSTNTGSAANRDKAVASQDAAEAALQMAQAQLSSAEIDLDRTTVRAPVAGVIGLSQTTTGALLSAQQATALTTIRTLDPVYVDVTLSANDLLNWSASSEQREAMKHANATMILPNRQIFDAQGEIKAAEPQVEPTTGMVTLRVSFPNPDHKLLPGLYVEVELPQSVTRNAVLIPQNAVMRDAKGAASVWVVEDGKIAVRELTVVTADGNRWVTSGLKEGELIVVSGFQKAGPGAEVQTETEERKPDPASSGAN</sequence>
<keyword evidence="11" id="KW-1185">Reference proteome</keyword>
<dbReference type="Pfam" id="PF25917">
    <property type="entry name" value="BSH_RND"/>
    <property type="match status" value="1"/>
</dbReference>
<dbReference type="GO" id="GO:0046677">
    <property type="term" value="P:response to antibiotic"/>
    <property type="evidence" value="ECO:0007669"/>
    <property type="project" value="TreeGrafter"/>
</dbReference>
<evidence type="ECO:0000256" key="1">
    <source>
        <dbReference type="ARBA" id="ARBA00004418"/>
    </source>
</evidence>
<dbReference type="AlphaFoldDB" id="A0A316J8S1"/>
<evidence type="ECO:0000259" key="9">
    <source>
        <dbReference type="Pfam" id="PF25967"/>
    </source>
</evidence>
<dbReference type="OrthoDB" id="9783047at2"/>
<evidence type="ECO:0000313" key="10">
    <source>
        <dbReference type="EMBL" id="PWL18347.1"/>
    </source>
</evidence>
<dbReference type="InterPro" id="IPR058627">
    <property type="entry name" value="MdtA-like_C"/>
</dbReference>
<feature type="coiled-coil region" evidence="4">
    <location>
        <begin position="104"/>
        <end position="169"/>
    </location>
</feature>
<feature type="signal peptide" evidence="6">
    <location>
        <begin position="1"/>
        <end position="25"/>
    </location>
</feature>
<evidence type="ECO:0000259" key="8">
    <source>
        <dbReference type="Pfam" id="PF25944"/>
    </source>
</evidence>
<dbReference type="GO" id="GO:0022857">
    <property type="term" value="F:transmembrane transporter activity"/>
    <property type="evidence" value="ECO:0007669"/>
    <property type="project" value="InterPro"/>
</dbReference>
<dbReference type="Gene3D" id="2.40.420.20">
    <property type="match status" value="1"/>
</dbReference>
<comment type="similarity">
    <text evidence="2">Belongs to the membrane fusion protein (MFP) (TC 8.A.1) family.</text>
</comment>
<dbReference type="PANTHER" id="PTHR30158:SF3">
    <property type="entry name" value="MULTIDRUG EFFLUX PUMP SUBUNIT ACRA-RELATED"/>
    <property type="match status" value="1"/>
</dbReference>
<dbReference type="GO" id="GO:0005886">
    <property type="term" value="C:plasma membrane"/>
    <property type="evidence" value="ECO:0007669"/>
    <property type="project" value="UniProtKB-SubCell"/>
</dbReference>
<dbReference type="Pfam" id="PF25944">
    <property type="entry name" value="Beta-barrel_RND"/>
    <property type="match status" value="1"/>
</dbReference>
<name>A0A316J8S1_9HYPH</name>
<dbReference type="Proteomes" id="UP000245865">
    <property type="component" value="Unassembled WGS sequence"/>
</dbReference>
<protein>
    <submittedName>
        <fullName evidence="10">Efflux RND transporter periplasmic adaptor subunit</fullName>
    </submittedName>
</protein>
<feature type="domain" description="Multidrug resistance protein MdtA-like barrel-sandwich hybrid" evidence="7">
    <location>
        <begin position="57"/>
        <end position="198"/>
    </location>
</feature>
<evidence type="ECO:0000256" key="2">
    <source>
        <dbReference type="ARBA" id="ARBA00009477"/>
    </source>
</evidence>
<evidence type="ECO:0000256" key="4">
    <source>
        <dbReference type="SAM" id="Coils"/>
    </source>
</evidence>
<feature type="domain" description="Multidrug resistance protein MdtA-like C-terminal permuted SH3" evidence="9">
    <location>
        <begin position="293"/>
        <end position="353"/>
    </location>
</feature>
<dbReference type="PANTHER" id="PTHR30158">
    <property type="entry name" value="ACRA/E-RELATED COMPONENT OF DRUG EFFLUX TRANSPORTER"/>
    <property type="match status" value="1"/>
</dbReference>
<evidence type="ECO:0000256" key="6">
    <source>
        <dbReference type="SAM" id="SignalP"/>
    </source>
</evidence>
<evidence type="ECO:0000256" key="5">
    <source>
        <dbReference type="SAM" id="MobiDB-lite"/>
    </source>
</evidence>
<dbReference type="Gene3D" id="2.40.30.170">
    <property type="match status" value="1"/>
</dbReference>
<dbReference type="NCBIfam" id="TIGR01730">
    <property type="entry name" value="RND_mfp"/>
    <property type="match status" value="1"/>
</dbReference>
<dbReference type="Gene3D" id="2.40.50.100">
    <property type="match status" value="1"/>
</dbReference>
<proteinExistence type="inferred from homology"/>
<comment type="subcellular location">
    <subcellularLocation>
        <location evidence="1">Periplasm</location>
    </subcellularLocation>
</comment>
<dbReference type="InterPro" id="IPR058626">
    <property type="entry name" value="MdtA-like_b-barrel"/>
</dbReference>